<reference evidence="2 3" key="1">
    <citation type="submission" date="2020-02" db="EMBL/GenBank/DDBJ databases">
        <authorList>
            <person name="Babadi Z.K."/>
            <person name="Risdian C."/>
            <person name="Ebrahimipour G.H."/>
            <person name="Wink J."/>
        </authorList>
    </citation>
    <scope>NUCLEOTIDE SEQUENCE [LARGE SCALE GENOMIC DNA]</scope>
    <source>
        <strain evidence="2 3">ZKHCc1 1396</strain>
    </source>
</reference>
<keyword evidence="1" id="KW-0472">Membrane</keyword>
<accession>A0ABR9PSP5</accession>
<dbReference type="EMBL" id="JAAIYO010000006">
    <property type="protein sequence ID" value="MBE4750936.1"/>
    <property type="molecule type" value="Genomic_DNA"/>
</dbReference>
<keyword evidence="3" id="KW-1185">Reference proteome</keyword>
<evidence type="ECO:0008006" key="4">
    <source>
        <dbReference type="Google" id="ProtNLM"/>
    </source>
</evidence>
<proteinExistence type="predicted"/>
<gene>
    <name evidence="2" type="ORF">G4177_22450</name>
</gene>
<comment type="caution">
    <text evidence="2">The sequence shown here is derived from an EMBL/GenBank/DDBJ whole genome shotgun (WGS) entry which is preliminary data.</text>
</comment>
<keyword evidence="1" id="KW-1133">Transmembrane helix</keyword>
<evidence type="ECO:0000313" key="2">
    <source>
        <dbReference type="EMBL" id="MBE4750936.1"/>
    </source>
</evidence>
<keyword evidence="1" id="KW-0812">Transmembrane</keyword>
<name>A0ABR9PSP5_9BACT</name>
<feature type="transmembrane region" description="Helical" evidence="1">
    <location>
        <begin position="16"/>
        <end position="37"/>
    </location>
</feature>
<protein>
    <recommendedName>
        <fullName evidence="4">Type II secretion system protein</fullName>
    </recommendedName>
</protein>
<dbReference type="RefSeq" id="WP_193428113.1">
    <property type="nucleotide sequence ID" value="NZ_CBCSIP010000126.1"/>
</dbReference>
<dbReference type="Proteomes" id="UP001516472">
    <property type="component" value="Unassembled WGS sequence"/>
</dbReference>
<evidence type="ECO:0000313" key="3">
    <source>
        <dbReference type="Proteomes" id="UP001516472"/>
    </source>
</evidence>
<organism evidence="2 3">
    <name type="scientific">Corallococcus soli</name>
    <dbReference type="NCBI Taxonomy" id="2710757"/>
    <lineage>
        <taxon>Bacteria</taxon>
        <taxon>Pseudomonadati</taxon>
        <taxon>Myxococcota</taxon>
        <taxon>Myxococcia</taxon>
        <taxon>Myxococcales</taxon>
        <taxon>Cystobacterineae</taxon>
        <taxon>Myxococcaceae</taxon>
        <taxon>Corallococcus</taxon>
    </lineage>
</organism>
<sequence length="169" mass="17874">MQPPLPAGPPARRSRAVVVGLVGAVVAGAAMALLLIFTGPTRSGGRASPEELTQEARIQVLALCDAVQAHRDEHGDYLPIAPFPVPVPRGGEAVPFAQDHENFLRIGFAPGATVHFQYEVTVQESPVGEPEVSCLARADADGDGLNAVYRIRLDANGMTSPMEVEREGE</sequence>
<evidence type="ECO:0000256" key="1">
    <source>
        <dbReference type="SAM" id="Phobius"/>
    </source>
</evidence>